<name>A0A2A7S7I5_BURGA</name>
<dbReference type="GO" id="GO:0015774">
    <property type="term" value="P:polysaccharide transport"/>
    <property type="evidence" value="ECO:0007669"/>
    <property type="project" value="InterPro"/>
</dbReference>
<dbReference type="InterPro" id="IPR007833">
    <property type="entry name" value="Capsule_polysaccharide_synth"/>
</dbReference>
<dbReference type="CDD" id="cd16439">
    <property type="entry name" value="beta_Kdo_transferase_KpsC_2"/>
    <property type="match status" value="1"/>
</dbReference>
<organism evidence="1 2">
    <name type="scientific">Burkholderia gladioli</name>
    <name type="common">Pseudomonas marginata</name>
    <name type="synonym">Phytomonas marginata</name>
    <dbReference type="NCBI Taxonomy" id="28095"/>
    <lineage>
        <taxon>Bacteria</taxon>
        <taxon>Pseudomonadati</taxon>
        <taxon>Pseudomonadota</taxon>
        <taxon>Betaproteobacteria</taxon>
        <taxon>Burkholderiales</taxon>
        <taxon>Burkholderiaceae</taxon>
        <taxon>Burkholderia</taxon>
    </lineage>
</organism>
<protein>
    <submittedName>
        <fullName evidence="1">Capsular biosynthesis protein</fullName>
    </submittedName>
</protein>
<dbReference type="AlphaFoldDB" id="A0A2A7S7I5"/>
<dbReference type="GO" id="GO:0000271">
    <property type="term" value="P:polysaccharide biosynthetic process"/>
    <property type="evidence" value="ECO:0007669"/>
    <property type="project" value="InterPro"/>
</dbReference>
<evidence type="ECO:0000313" key="2">
    <source>
        <dbReference type="Proteomes" id="UP000220629"/>
    </source>
</evidence>
<dbReference type="Pfam" id="PF05159">
    <property type="entry name" value="Capsule_synth"/>
    <property type="match status" value="2"/>
</dbReference>
<gene>
    <name evidence="1" type="ORF">CRM94_35130</name>
</gene>
<comment type="caution">
    <text evidence="1">The sequence shown here is derived from an EMBL/GenBank/DDBJ whole genome shotgun (WGS) entry which is preliminary data.</text>
</comment>
<dbReference type="Proteomes" id="UP000220629">
    <property type="component" value="Unassembled WGS sequence"/>
</dbReference>
<evidence type="ECO:0000313" key="1">
    <source>
        <dbReference type="EMBL" id="PEH39506.1"/>
    </source>
</evidence>
<dbReference type="EMBL" id="PDDY01000004">
    <property type="protein sequence ID" value="PEH39506.1"/>
    <property type="molecule type" value="Genomic_DNA"/>
</dbReference>
<sequence length="684" mass="76909">MSEYPAPLSGSTGPQFDAIYLAHGYRLFGWLTGRSRWLWPEARGGRLLATVARRLRPDTQAAYAGPIAPRASLGLAPLSWFSIPLDRGHEDPLGVAIEQALSASAPHDEARMQALMQRLLDSDALHLRRKAAQLPDAEFMATARRRILLIDERLISGSSPHTYKSRRIADFRAMVDDALANHPDAEFWLAPSSDPGHGPWLSSRCGVLPRELRVLRPEYSLRAWLPYFSQVYTVGAAEGMGAILADRPTFVYGRPYYAGWGFTTDLHAFPKRHARPTLAAWFDTTFMRLTHYLDTEREQLGTLEHVLDALQLQYQVAERFRELDHVVGLRFQWWKRRLATPYLSAGGGTLRWARGIADIGRHECAALWGARLRDGAPRDTRHYRIEDGFIHSAELGSDMSPPCSQVIDGSNLYFDASAPSDLTRILNTAGFDAAELARAAALRRSIVEFGITKYNLGRHRPTWPRPTDRLVILVPGQVADDASIRLGTGAVNTAEGLLAAVRERRPTDYIVYKPHPDVLSGNRNGLVQAQSLADVVDLDSDIVSLIEAADEVHTLSSLSGFDALLRDKPVFTYGLPFYAGWGLTEDAISPQPWRERALTLDMLTAGTLIRYPIYWNWRLALYTTPEAVVRRLATAARRPLRAQGRNWRRPALKAFRWITNALIHLGWRYRQAGHRRNSLVRRIE</sequence>
<accession>A0A2A7S7I5</accession>
<dbReference type="RefSeq" id="WP_098154526.1">
    <property type="nucleotide sequence ID" value="NZ_CADEPO010000012.1"/>
</dbReference>
<reference evidence="2" key="1">
    <citation type="submission" date="2017-09" db="EMBL/GenBank/DDBJ databases">
        <title>FDA dAtabase for Regulatory Grade micrObial Sequences (FDA-ARGOS): Supporting development and validation of Infectious Disease Dx tests.</title>
        <authorList>
            <person name="Minogue T."/>
            <person name="Wolcott M."/>
            <person name="Wasieloski L."/>
            <person name="Aguilar W."/>
            <person name="Moore D."/>
            <person name="Tallon L."/>
            <person name="Sadzewicz L."/>
            <person name="Ott S."/>
            <person name="Zhao X."/>
            <person name="Nagaraj S."/>
            <person name="Vavikolanu K."/>
            <person name="Aluvathingal J."/>
            <person name="Nadendla S."/>
            <person name="Sichtig H."/>
        </authorList>
    </citation>
    <scope>NUCLEOTIDE SEQUENCE [LARGE SCALE GENOMIC DNA]</scope>
    <source>
        <strain evidence="2">FDAARGOS_390</strain>
    </source>
</reference>
<proteinExistence type="predicted"/>